<keyword evidence="3" id="KW-1185">Reference proteome</keyword>
<feature type="domain" description="Retrotransposon gag" evidence="2">
    <location>
        <begin position="104"/>
        <end position="155"/>
    </location>
</feature>
<feature type="compositionally biased region" description="Low complexity" evidence="1">
    <location>
        <begin position="335"/>
        <end position="354"/>
    </location>
</feature>
<feature type="region of interest" description="Disordered" evidence="1">
    <location>
        <begin position="393"/>
        <end position="417"/>
    </location>
</feature>
<dbReference type="KEGG" id="mcha:111024824"/>
<dbReference type="PANTHER" id="PTHR33223">
    <property type="entry name" value="CCHC-TYPE DOMAIN-CONTAINING PROTEIN"/>
    <property type="match status" value="1"/>
</dbReference>
<evidence type="ECO:0000259" key="2">
    <source>
        <dbReference type="Pfam" id="PF03732"/>
    </source>
</evidence>
<dbReference type="Pfam" id="PF03732">
    <property type="entry name" value="Retrotrans_gag"/>
    <property type="match status" value="1"/>
</dbReference>
<proteinExistence type="predicted"/>
<dbReference type="Proteomes" id="UP000504603">
    <property type="component" value="Unplaced"/>
</dbReference>
<feature type="compositionally biased region" description="Polar residues" evidence="1">
    <location>
        <begin position="302"/>
        <end position="328"/>
    </location>
</feature>
<name>A0A6J1DZ19_MOMCH</name>
<dbReference type="GeneID" id="111024824"/>
<feature type="region of interest" description="Disordered" evidence="1">
    <location>
        <begin position="1"/>
        <end position="34"/>
    </location>
</feature>
<dbReference type="RefSeq" id="XP_022158314.1">
    <property type="nucleotide sequence ID" value="XM_022302622.1"/>
</dbReference>
<dbReference type="PANTHER" id="PTHR33223:SF6">
    <property type="entry name" value="CCHC-TYPE DOMAIN-CONTAINING PROTEIN"/>
    <property type="match status" value="1"/>
</dbReference>
<accession>A0A6J1DZ19</accession>
<evidence type="ECO:0000313" key="3">
    <source>
        <dbReference type="Proteomes" id="UP000504603"/>
    </source>
</evidence>
<reference evidence="4" key="1">
    <citation type="submission" date="2025-08" db="UniProtKB">
        <authorList>
            <consortium name="RefSeq"/>
        </authorList>
    </citation>
    <scope>IDENTIFICATION</scope>
    <source>
        <strain evidence="4">OHB3-1</strain>
    </source>
</reference>
<dbReference type="AlphaFoldDB" id="A0A6J1DZ19"/>
<dbReference type="InterPro" id="IPR005162">
    <property type="entry name" value="Retrotrans_gag_dom"/>
</dbReference>
<protein>
    <submittedName>
        <fullName evidence="4">Uncharacterized protein LOC111024824</fullName>
    </submittedName>
</protein>
<gene>
    <name evidence="4" type="primary">LOC111024824</name>
</gene>
<feature type="compositionally biased region" description="Pro residues" evidence="1">
    <location>
        <begin position="1"/>
        <end position="15"/>
    </location>
</feature>
<feature type="region of interest" description="Disordered" evidence="1">
    <location>
        <begin position="301"/>
        <end position="361"/>
    </location>
</feature>
<evidence type="ECO:0000313" key="4">
    <source>
        <dbReference type="RefSeq" id="XP_022158314.1"/>
    </source>
</evidence>
<dbReference type="OrthoDB" id="1305902at2759"/>
<sequence>MNINPQDPPHPPNPPVDGDRAGEGAANRAGEVPNPILLTDNRDVAVRNYVTHAFHNLNSDVVDDGPVRRADNEDPYSHLKSFIEIANAFQLSGVSEDALRLKMNADLREDIVSFRQKENEAVQEPWERFKELLRRCLSHGLPTCVQIEQFYRGLDRPSRMMLNTAANDSLFEKSISEIIDILNKMTDSNDQGEIGRSLPKKQVSARVFELDTVASMQAQMATINQMLKQLTMEKETKTATSAMLEPSLCLQISDISCVYCGDNQLYENCPANPTSVFYVGQRAQRNFNPYSNTYDPRWRNHPNFSWSNQGVASSSAQTPAQQYKQNYTPPDFPTQPASQPQQYNQQRAQNTTQQGGSNGSLEAMRKEFMTRSEATTKEFMTRTDTGIRKLEMQVGQIANDKKSRPQGTLPGNTENPK</sequence>
<feature type="region of interest" description="Disordered" evidence="1">
    <location>
        <begin position="369"/>
        <end position="388"/>
    </location>
</feature>
<evidence type="ECO:0000256" key="1">
    <source>
        <dbReference type="SAM" id="MobiDB-lite"/>
    </source>
</evidence>
<organism evidence="3 4">
    <name type="scientific">Momordica charantia</name>
    <name type="common">Bitter gourd</name>
    <name type="synonym">Balsam pear</name>
    <dbReference type="NCBI Taxonomy" id="3673"/>
    <lineage>
        <taxon>Eukaryota</taxon>
        <taxon>Viridiplantae</taxon>
        <taxon>Streptophyta</taxon>
        <taxon>Embryophyta</taxon>
        <taxon>Tracheophyta</taxon>
        <taxon>Spermatophyta</taxon>
        <taxon>Magnoliopsida</taxon>
        <taxon>eudicotyledons</taxon>
        <taxon>Gunneridae</taxon>
        <taxon>Pentapetalae</taxon>
        <taxon>rosids</taxon>
        <taxon>fabids</taxon>
        <taxon>Cucurbitales</taxon>
        <taxon>Cucurbitaceae</taxon>
        <taxon>Momordiceae</taxon>
        <taxon>Momordica</taxon>
    </lineage>
</organism>
<feature type="compositionally biased region" description="Polar residues" evidence="1">
    <location>
        <begin position="405"/>
        <end position="417"/>
    </location>
</feature>